<organism evidence="2 3">
    <name type="scientific">Symbiodinium microadriaticum</name>
    <name type="common">Dinoflagellate</name>
    <name type="synonym">Zooxanthella microadriatica</name>
    <dbReference type="NCBI Taxonomy" id="2951"/>
    <lineage>
        <taxon>Eukaryota</taxon>
        <taxon>Sar</taxon>
        <taxon>Alveolata</taxon>
        <taxon>Dinophyceae</taxon>
        <taxon>Suessiales</taxon>
        <taxon>Symbiodiniaceae</taxon>
        <taxon>Symbiodinium</taxon>
    </lineage>
</organism>
<dbReference type="Proteomes" id="UP000186817">
    <property type="component" value="Unassembled WGS sequence"/>
</dbReference>
<dbReference type="EMBL" id="LSRX01000329">
    <property type="protein sequence ID" value="OLQ00401.1"/>
    <property type="molecule type" value="Genomic_DNA"/>
</dbReference>
<feature type="region of interest" description="Disordered" evidence="1">
    <location>
        <begin position="1"/>
        <end position="26"/>
    </location>
</feature>
<feature type="region of interest" description="Disordered" evidence="1">
    <location>
        <begin position="687"/>
        <end position="757"/>
    </location>
</feature>
<name>A0A1Q9DYZ5_SYMMI</name>
<evidence type="ECO:0000313" key="2">
    <source>
        <dbReference type="EMBL" id="OLQ00401.1"/>
    </source>
</evidence>
<evidence type="ECO:0000256" key="1">
    <source>
        <dbReference type="SAM" id="MobiDB-lite"/>
    </source>
</evidence>
<keyword evidence="3" id="KW-1185">Reference proteome</keyword>
<feature type="compositionally biased region" description="Basic and acidic residues" evidence="1">
    <location>
        <begin position="700"/>
        <end position="712"/>
    </location>
</feature>
<comment type="caution">
    <text evidence="2">The sequence shown here is derived from an EMBL/GenBank/DDBJ whole genome shotgun (WGS) entry which is preliminary data.</text>
</comment>
<evidence type="ECO:0000313" key="3">
    <source>
        <dbReference type="Proteomes" id="UP000186817"/>
    </source>
</evidence>
<accession>A0A1Q9DYZ5</accession>
<proteinExistence type="predicted"/>
<gene>
    <name evidence="2" type="ORF">AK812_SmicGene16934</name>
</gene>
<sequence>MNLQPNASMLDVPPTNGEPSLLIPKRKNPTAAPLQAEVLDAFNKNKEQLIQPTTPILEVFTDDKDKHSKWSKCIKKHIGIVTNVLLDMGDGTSEDEASFEREAWLFPVIQALRKLAESTAPIAEAAATYAHEWEAVLRIECFIHAIRFPSHAELRPQFENEVERELQRCREKHIATDPVHILLPGYPEDVQCLGHGQKQALPLCADNHDFNDNKGPSAGPIPEQGLARACHRMLSRQNFLWHRHPEMLRSSGQEPLSSRLMRSGLEVPADWFSKPPGVVPLFNPSLLSLEDGSILAVMRMSNGPGCPSLRVSRESCMDTRIFHNALVLAQLDSNLTVQSHVVVDVPELTCRFTPDVEVSGRRFLDEVRGPMDARIFQGSDGEMWIFFYAERNGENNEALRGMHAAPLRVSWRTCGVPGWTFHRNGAFSSEDCPWKGSGDSRSIQSCRNSCDAAGDCNAVSYKPEDPGSGLAGSCELRYCHEGSAEGKKKSPAVLEMPKWQAWLRRPQVQRWRRSPACTGGWQGNGDATNLKSCKQSCEELGACNAILFSSGMRLCVLQRCGEPSKDAAEGWEAWRLEAAEGKQCLESARLQEKNWNLIHGDRDRLFIEYFIEPHIVIEAKLQRRVLHGVTNVRGGFCCLSLPSAMREHIASDAIWAAENPEALPSLPEGNLLLGAGHLQRIRQPFDQAPGDVSRFRRQAKSREDSDEGKEMPRQQVMTCYDNGYADAADDDGDDDDDDDDGGCGAGDDTDSLLVLMR</sequence>
<protein>
    <submittedName>
        <fullName evidence="2">Uncharacterized protein</fullName>
    </submittedName>
</protein>
<dbReference type="AlphaFoldDB" id="A0A1Q9DYZ5"/>
<reference evidence="2 3" key="1">
    <citation type="submission" date="2016-02" db="EMBL/GenBank/DDBJ databases">
        <title>Genome analysis of coral dinoflagellate symbionts highlights evolutionary adaptations to a symbiotic lifestyle.</title>
        <authorList>
            <person name="Aranda M."/>
            <person name="Li Y."/>
            <person name="Liew Y.J."/>
            <person name="Baumgarten S."/>
            <person name="Simakov O."/>
            <person name="Wilson M."/>
            <person name="Piel J."/>
            <person name="Ashoor H."/>
            <person name="Bougouffa S."/>
            <person name="Bajic V.B."/>
            <person name="Ryu T."/>
            <person name="Ravasi T."/>
            <person name="Bayer T."/>
            <person name="Micklem G."/>
            <person name="Kim H."/>
            <person name="Bhak J."/>
            <person name="Lajeunesse T.C."/>
            <person name="Voolstra C.R."/>
        </authorList>
    </citation>
    <scope>NUCLEOTIDE SEQUENCE [LARGE SCALE GENOMIC DNA]</scope>
    <source>
        <strain evidence="2 3">CCMP2467</strain>
    </source>
</reference>
<feature type="compositionally biased region" description="Acidic residues" evidence="1">
    <location>
        <begin position="727"/>
        <end position="741"/>
    </location>
</feature>
<dbReference type="OrthoDB" id="443361at2759"/>